<accession>A0A1I7NQU2</accession>
<dbReference type="NCBIfam" id="TIGR01110">
    <property type="entry name" value="mdcA"/>
    <property type="match status" value="1"/>
</dbReference>
<dbReference type="Gene3D" id="3.40.1080.10">
    <property type="entry name" value="Glutaconate Coenzyme A-transferase"/>
    <property type="match status" value="1"/>
</dbReference>
<dbReference type="PANTHER" id="PTHR43293:SF2">
    <property type="entry name" value="MALONATE DECARBOXYLASE ALPHA SUBUNIT"/>
    <property type="match status" value="1"/>
</dbReference>
<dbReference type="RefSeq" id="WP_092869118.1">
    <property type="nucleotide sequence ID" value="NZ_FPCH01000003.1"/>
</dbReference>
<protein>
    <submittedName>
        <fullName evidence="2">Malonate decarboxylase alpha subunit</fullName>
    </submittedName>
</protein>
<feature type="region of interest" description="Disordered" evidence="1">
    <location>
        <begin position="367"/>
        <end position="402"/>
    </location>
</feature>
<reference evidence="3" key="1">
    <citation type="submission" date="2016-10" db="EMBL/GenBank/DDBJ databases">
        <authorList>
            <person name="Varghese N."/>
            <person name="Submissions S."/>
        </authorList>
    </citation>
    <scope>NUCLEOTIDE SEQUENCE [LARGE SCALE GENOMIC DNA]</scope>
    <source>
        <strain evidence="3">DSM 1565</strain>
    </source>
</reference>
<sequence length="548" mass="59897">MTTWQKARTARDARIDAGAKVAKGKIVETGDVTRLLEAVIRPGDRVCLEGDNQKQADLLSAALLAVDISKVNNLHMVQSGVVLPEHLDLFDRGVAKKLDYAYSGPQSARIATMLFGGKIELGAIHTYLELFARYFIDLTPHVALIAAVSADRDGNLYTGPNTEDTPTVVEATSFKDGIVIAQVNEIVDKLPRVDIPGDRVHFVVKSDKPFFVEPLFTRDPAAITEGQILTAMMAIKGIYAPYGVRRLNHGIGFSTAAIELLLPTFGEKLGLRGKIASQFALNPHPALIPAIESGWVEQIHSFGSEVGMDDYIRARSDVYFTGPDGSLRSNRAFCQVAGLYACDMFIGSTLQIDLKGNSSTITTSRIAGFGGAPNMGSDPRGRRHPSEPWLQAGREADPDSTPALRRGRKLVVQIGETFGEKNVPLFVEKLDAIALAEKLKLDLAPVMIYGDDITHIITEEGIANLLLCRDAREREQAIRGVAGYTDVGRGRDKQFVQSLRERGVIRRPEDLGIDPLDADRSLLAARSIKDLVRWSGGLYAPPSKFRNW</sequence>
<dbReference type="Pfam" id="PF16957">
    <property type="entry name" value="Mal_decarbox_Al"/>
    <property type="match status" value="1"/>
</dbReference>
<organism evidence="2 3">
    <name type="scientific">Hyphomicrobium facile</name>
    <dbReference type="NCBI Taxonomy" id="51670"/>
    <lineage>
        <taxon>Bacteria</taxon>
        <taxon>Pseudomonadati</taxon>
        <taxon>Pseudomonadota</taxon>
        <taxon>Alphaproteobacteria</taxon>
        <taxon>Hyphomicrobiales</taxon>
        <taxon>Hyphomicrobiaceae</taxon>
        <taxon>Hyphomicrobium</taxon>
    </lineage>
</organism>
<keyword evidence="3" id="KW-1185">Reference proteome</keyword>
<dbReference type="InterPro" id="IPR037171">
    <property type="entry name" value="NagB/RpiA_transferase-like"/>
</dbReference>
<proteinExistence type="predicted"/>
<dbReference type="STRING" id="51670.SAMN04488557_2962"/>
<dbReference type="SUPFAM" id="SSF100950">
    <property type="entry name" value="NagB/RpiA/CoA transferase-like"/>
    <property type="match status" value="2"/>
</dbReference>
<dbReference type="OrthoDB" id="5481335at2"/>
<dbReference type="EMBL" id="FPCH01000003">
    <property type="protein sequence ID" value="SFV37039.1"/>
    <property type="molecule type" value="Genomic_DNA"/>
</dbReference>
<evidence type="ECO:0000313" key="3">
    <source>
        <dbReference type="Proteomes" id="UP000199423"/>
    </source>
</evidence>
<dbReference type="InterPro" id="IPR005777">
    <property type="entry name" value="MadA"/>
</dbReference>
<dbReference type="GO" id="GO:0016740">
    <property type="term" value="F:transferase activity"/>
    <property type="evidence" value="ECO:0007669"/>
    <property type="project" value="InterPro"/>
</dbReference>
<evidence type="ECO:0000313" key="2">
    <source>
        <dbReference type="EMBL" id="SFV37039.1"/>
    </source>
</evidence>
<dbReference type="AlphaFoldDB" id="A0A1I7NQU2"/>
<gene>
    <name evidence="2" type="ORF">SAMN04488557_2962</name>
</gene>
<name>A0A1I7NQU2_9HYPH</name>
<evidence type="ECO:0000256" key="1">
    <source>
        <dbReference type="SAM" id="MobiDB-lite"/>
    </source>
</evidence>
<dbReference type="PANTHER" id="PTHR43293">
    <property type="entry name" value="ACETATE COA-TRANSFERASE YDIF"/>
    <property type="match status" value="1"/>
</dbReference>
<dbReference type="Proteomes" id="UP000199423">
    <property type="component" value="Unassembled WGS sequence"/>
</dbReference>